<feature type="region of interest" description="Disordered" evidence="2">
    <location>
        <begin position="1996"/>
        <end position="2060"/>
    </location>
</feature>
<feature type="compositionally biased region" description="Basic and acidic residues" evidence="2">
    <location>
        <begin position="432"/>
        <end position="441"/>
    </location>
</feature>
<feature type="coiled-coil region" evidence="1">
    <location>
        <begin position="1170"/>
        <end position="1204"/>
    </location>
</feature>
<feature type="compositionally biased region" description="Polar residues" evidence="2">
    <location>
        <begin position="289"/>
        <end position="319"/>
    </location>
</feature>
<dbReference type="InterPro" id="IPR011993">
    <property type="entry name" value="PH-like_dom_sf"/>
</dbReference>
<feature type="domain" description="WW" evidence="4">
    <location>
        <begin position="57"/>
        <end position="90"/>
    </location>
</feature>
<dbReference type="Proteomes" id="UP000007110">
    <property type="component" value="Unassembled WGS sequence"/>
</dbReference>
<dbReference type="InterPro" id="IPR001202">
    <property type="entry name" value="WW_dom"/>
</dbReference>
<feature type="compositionally biased region" description="Low complexity" evidence="2">
    <location>
        <begin position="616"/>
        <end position="638"/>
    </location>
</feature>
<feature type="region of interest" description="Disordered" evidence="2">
    <location>
        <begin position="1557"/>
        <end position="1700"/>
    </location>
</feature>
<evidence type="ECO:0000259" key="3">
    <source>
        <dbReference type="PROSITE" id="PS50003"/>
    </source>
</evidence>
<feature type="compositionally biased region" description="Low complexity" evidence="2">
    <location>
        <begin position="391"/>
        <end position="407"/>
    </location>
</feature>
<reference evidence="5" key="2">
    <citation type="submission" date="2021-01" db="UniProtKB">
        <authorList>
            <consortium name="EnsemblMetazoa"/>
        </authorList>
    </citation>
    <scope>IDENTIFICATION</scope>
</reference>
<feature type="compositionally biased region" description="Polar residues" evidence="2">
    <location>
        <begin position="1505"/>
        <end position="1521"/>
    </location>
</feature>
<feature type="domain" description="PH" evidence="3">
    <location>
        <begin position="155"/>
        <end position="267"/>
    </location>
</feature>
<dbReference type="OrthoDB" id="43122at2759"/>
<dbReference type="EnsemblMetazoa" id="XM_030988857">
    <property type="protein sequence ID" value="XP_030844717"/>
    <property type="gene ID" value="LOC593558"/>
</dbReference>
<dbReference type="KEGG" id="spu:593558"/>
<feature type="compositionally biased region" description="Polar residues" evidence="2">
    <location>
        <begin position="1296"/>
        <end position="1318"/>
    </location>
</feature>
<feature type="compositionally biased region" description="Basic and acidic residues" evidence="2">
    <location>
        <begin position="557"/>
        <end position="570"/>
    </location>
</feature>
<dbReference type="GO" id="GO:0005634">
    <property type="term" value="C:nucleus"/>
    <property type="evidence" value="ECO:0000318"/>
    <property type="project" value="GO_Central"/>
</dbReference>
<dbReference type="CDD" id="cd00201">
    <property type="entry name" value="WW"/>
    <property type="match status" value="2"/>
</dbReference>
<dbReference type="PROSITE" id="PS01159">
    <property type="entry name" value="WW_DOMAIN_1"/>
    <property type="match status" value="1"/>
</dbReference>
<keyword evidence="6" id="KW-1185">Reference proteome</keyword>
<dbReference type="Gene3D" id="2.20.70.10">
    <property type="match status" value="2"/>
</dbReference>
<feature type="compositionally biased region" description="Polar residues" evidence="2">
    <location>
        <begin position="1686"/>
        <end position="1700"/>
    </location>
</feature>
<evidence type="ECO:0000259" key="4">
    <source>
        <dbReference type="PROSITE" id="PS50020"/>
    </source>
</evidence>
<dbReference type="InParanoid" id="A0A7M7P1B7"/>
<protein>
    <submittedName>
        <fullName evidence="5">Uncharacterized protein</fullName>
    </submittedName>
</protein>
<feature type="compositionally biased region" description="Low complexity" evidence="2">
    <location>
        <begin position="1261"/>
        <end position="1272"/>
    </location>
</feature>
<feature type="coiled-coil region" evidence="1">
    <location>
        <begin position="1026"/>
        <end position="1144"/>
    </location>
</feature>
<feature type="region of interest" description="Disordered" evidence="2">
    <location>
        <begin position="270"/>
        <end position="856"/>
    </location>
</feature>
<feature type="region of interest" description="Disordered" evidence="2">
    <location>
        <begin position="2077"/>
        <end position="2122"/>
    </location>
</feature>
<feature type="compositionally biased region" description="Basic and acidic residues" evidence="2">
    <location>
        <begin position="579"/>
        <end position="590"/>
    </location>
</feature>
<evidence type="ECO:0000313" key="5">
    <source>
        <dbReference type="EnsemblMetazoa" id="XP_030844717"/>
    </source>
</evidence>
<proteinExistence type="predicted"/>
<feature type="compositionally biased region" description="Low complexity" evidence="2">
    <location>
        <begin position="687"/>
        <end position="699"/>
    </location>
</feature>
<sequence>MAERLRTEELPAPWKYAVTSDGRVFFINDDTGHDKGITTWVHPVSGEAVASGYESRDDLPPGWQEGSTADGQIYFVNHYDESTTFSNPVTGRTEMDTDAPDAPQMYPSNDQNSPPADADYPETPQSPTLSGKPSFKKRTIPKHEAPKVKRRDGAVVSKDGWLQKKDSTGLGVWRKRWCVISDFCLFYYKVEFESDFCLFYYKGADEVNQAGTVMLPSYIIKPVEPRDKINKKFAFKCEHSNMRTYYFAAESDDQMHQWIDALNDASQVNLDRGYGDRDEMDWGGGQVRSPMSLQRNGDAPTNGNHPNGSAQPGQDSPNRATGPPKQRGWGNYEDIEFGSSPGGETSLKNGHGPDRSLLQQSSRESWEGSQPRSNHDTGSHSSHSQEERRSGQNSHLSPPRSPSLHSASSRDHSYVDEKAGDPNESYNYVDISEIKERKRQNQLDSQSSYNDDPRSGQQQRPPSRHHDDRGSLGSGHSGYRNGRDEMDGVFPLQDRPVEINVSMASDADPSWGQGPHGPRSNNPKRSESRRSNASQRSEPSHQRGLAPMEEVPVTRASNERLHSAPRREESSYQQSAPPRGREPPMHDRVPPQHGRMPPQHGRVPSDYERVPHGHVRSPSEYSRSPSEYSRSPSEYSRSPSEHRGPPGRGPQPQQQYGRVPSQHGRAPHEAGKAPHGRMPPPGHGRGPPRQGQAPPHQGRAPPHQRQDIVRAPSHPEQGRPRQGQGRGYPPQGGAPHHQERMPIQQSRAPQEHSRVPPNQGRPQSMRGRPPPQHDSRSPSRASTMPRDMERINPVQSPERGLDRDSVDAAPTRRAYSTSSTSLNRNDTLKRQELEKDDEVAPLQPLGARQAAAPKTGRYRMWQQKTQQFVDLSTGIRLRLSIAAGDLVGKSHEELVLFLIQLRRDKANLLSWLSMIDNELTLLKDPNSSRANSARLKPRSSESLRRSSPDLNEDDREFYQEILTEREDITRELDISAPLINLVDNLVRMGSLYGGDNHMIAQEFYGDKVQKGLPYSPPKKLIEFSRRMEEEKLVHDLEEELRQLETAEDVELQEKLDQLYDLDKKLQEISARVSVLKDEKDKIENTLQRLDQQIIHDWDDKEMVAKIEEQQRQLERQLTRVRLQLAQGTKELEEITAENSRIEHEVALMKSGMEGVNNVSTQKSADSVKEKLQMEREVNHVQSVMNGLERQRTSLANQMDTLRRTQSTGDNEQENGWNGFSLGSKGKVVHRKSSREALLSGPYVVTDLDTLKTMDISALHTMPSSPEMMNNSSTYADTNLDGYGDPKQGFSDPQRGFSDSKQSFGDPQQSFSDPKQQYLDTKRGQLDSPMSQAISPGVYPAQKGQFNQGDPILGSGDSFPRYNDSYDPASGDYYQGKGNPGEDSLTRRGDQGGYDQRGFDQDQGGFDSEKFQGVGYDGDASRRGDFDRSIGDAGGNNVNNRTNDSNISSGQSPYNIPAFDDVMGNEQSFGSPARVDSSLFDSKGDPEARVAEQGLVQAQFTSPAYSSPGFSATPPQGSVSSGTGKGFWSTDLDTKEKRMYPEIGQAPFEVAQEKVTGRVEQPLMKQPLMDPIPHPYDMEESFEQKPAEDVQPPPLTSPEVNSDLTPVGLFHYTSLSPKSFDAQPTKKQFSKQSLDHTQNTLPDYATQSHDGYKSPLNVTSNSAPLSSQVGSAYQDGSYFDNAPLGNSIANAGDSSNLEGSATLPYTSKRWEEYASQPQWDYGIQDDQAPPSESSYRSDDSKQPKERKTSLYGPTPFRKTSSIDPMSKTIPGFSSVSAVTRRRKPGLDEEKKNRRKSASERLLNSGSQSYSEPRRDAFSDTEMEPSPVMTIKPGKPISRLKRQTSASQRLIRSARAKSLPGNINLPSSDNGTGEDPSPSHQPLPAPVQTPSTSLPPQPPSPLRDDVFAGGQKKIHTLDGTITYKPSSVWEKALVNDLPMGDLQRALKTKDEEVEEEEQRRRNFNYVYQSDLKNVEFDESTGGGLLGIPAKVHIPERYNPAEEDNSEVEIETAEENAKREQKAKKMAKILSSQSMQEWHPREILPEWNGRGPSVDMKEHVEREKELRQEVLVKRRALAQEVSQQTKVLAGTPSDSDDGYKYRRNDGDQYDRKFDSDRWDSDEARV</sequence>
<feature type="compositionally biased region" description="Polar residues" evidence="2">
    <location>
        <begin position="1435"/>
        <end position="1453"/>
    </location>
</feature>
<feature type="compositionally biased region" description="Polar residues" evidence="2">
    <location>
        <begin position="1800"/>
        <end position="1809"/>
    </location>
</feature>
<reference evidence="6" key="1">
    <citation type="submission" date="2015-02" db="EMBL/GenBank/DDBJ databases">
        <title>Genome sequencing for Strongylocentrotus purpuratus.</title>
        <authorList>
            <person name="Murali S."/>
            <person name="Liu Y."/>
            <person name="Vee V."/>
            <person name="English A."/>
            <person name="Wang M."/>
            <person name="Skinner E."/>
            <person name="Han Y."/>
            <person name="Muzny D.M."/>
            <person name="Worley K.C."/>
            <person name="Gibbs R.A."/>
        </authorList>
    </citation>
    <scope>NUCLEOTIDE SEQUENCE</scope>
</reference>
<organism evidence="5 6">
    <name type="scientific">Strongylocentrotus purpuratus</name>
    <name type="common">Purple sea urchin</name>
    <dbReference type="NCBI Taxonomy" id="7668"/>
    <lineage>
        <taxon>Eukaryota</taxon>
        <taxon>Metazoa</taxon>
        <taxon>Echinodermata</taxon>
        <taxon>Eleutherozoa</taxon>
        <taxon>Echinozoa</taxon>
        <taxon>Echinoidea</taxon>
        <taxon>Euechinoidea</taxon>
        <taxon>Echinacea</taxon>
        <taxon>Camarodonta</taxon>
        <taxon>Echinidea</taxon>
        <taxon>Strongylocentrotidae</taxon>
        <taxon>Strongylocentrotus</taxon>
    </lineage>
</organism>
<feature type="region of interest" description="Disordered" evidence="2">
    <location>
        <begin position="1715"/>
        <end position="1909"/>
    </location>
</feature>
<feature type="compositionally biased region" description="Pro residues" evidence="2">
    <location>
        <begin position="1877"/>
        <end position="1899"/>
    </location>
</feature>
<dbReference type="PANTHER" id="PTHR12752:SF9">
    <property type="entry name" value="KRAMER, ISOFORM I"/>
    <property type="match status" value="1"/>
</dbReference>
<keyword evidence="1" id="KW-0175">Coiled coil</keyword>
<feature type="compositionally biased region" description="Basic and acidic residues" evidence="2">
    <location>
        <begin position="1418"/>
        <end position="1429"/>
    </location>
</feature>
<feature type="compositionally biased region" description="Low complexity" evidence="2">
    <location>
        <begin position="1392"/>
        <end position="1405"/>
    </location>
</feature>
<evidence type="ECO:0000313" key="6">
    <source>
        <dbReference type="Proteomes" id="UP000007110"/>
    </source>
</evidence>
<feature type="compositionally biased region" description="Acidic residues" evidence="2">
    <location>
        <begin position="1998"/>
        <end position="2011"/>
    </location>
</feature>
<feature type="region of interest" description="Disordered" evidence="2">
    <location>
        <begin position="1505"/>
        <end position="1529"/>
    </location>
</feature>
<feature type="compositionally biased region" description="Polar residues" evidence="2">
    <location>
        <begin position="814"/>
        <end position="825"/>
    </location>
</feature>
<accession>A0A7M7P1B7</accession>
<dbReference type="FunFam" id="2.20.70.10:FF:000194">
    <property type="entry name" value="Uncharacterized protein"/>
    <property type="match status" value="1"/>
</dbReference>
<feature type="compositionally biased region" description="Basic and acidic residues" evidence="2">
    <location>
        <begin position="938"/>
        <end position="947"/>
    </location>
</feature>
<feature type="compositionally biased region" description="Basic and acidic residues" evidence="2">
    <location>
        <begin position="1734"/>
        <end position="1747"/>
    </location>
</feature>
<feature type="compositionally biased region" description="Basic and acidic residues" evidence="2">
    <location>
        <begin position="408"/>
        <end position="421"/>
    </location>
</feature>
<name>A0A7M7P1B7_STRPU</name>
<dbReference type="Pfam" id="PF00169">
    <property type="entry name" value="PH"/>
    <property type="match status" value="1"/>
</dbReference>
<dbReference type="SUPFAM" id="SSF50729">
    <property type="entry name" value="PH domain-like"/>
    <property type="match status" value="1"/>
</dbReference>
<feature type="domain" description="WW" evidence="4">
    <location>
        <begin position="8"/>
        <end position="31"/>
    </location>
</feature>
<dbReference type="GeneID" id="593558"/>
<dbReference type="PROSITE" id="PS50020">
    <property type="entry name" value="WW_DOMAIN_2"/>
    <property type="match status" value="2"/>
</dbReference>
<feature type="compositionally biased region" description="Basic and acidic residues" evidence="2">
    <location>
        <begin position="141"/>
        <end position="152"/>
    </location>
</feature>
<dbReference type="Gene3D" id="2.30.29.30">
    <property type="entry name" value="Pleckstrin-homology domain (PH domain)/Phosphotyrosine-binding domain (PTB)"/>
    <property type="match status" value="1"/>
</dbReference>
<feature type="compositionally biased region" description="Polar residues" evidence="2">
    <location>
        <begin position="1655"/>
        <end position="1670"/>
    </location>
</feature>
<feature type="compositionally biased region" description="Polar residues" evidence="2">
    <location>
        <begin position="1624"/>
        <end position="1648"/>
    </location>
</feature>
<dbReference type="SUPFAM" id="SSF51045">
    <property type="entry name" value="WW domain"/>
    <property type="match status" value="2"/>
</dbReference>
<feature type="compositionally biased region" description="Polar residues" evidence="2">
    <location>
        <begin position="357"/>
        <end position="372"/>
    </location>
</feature>
<dbReference type="Pfam" id="PF25541">
    <property type="entry name" value="TBCA_PH"/>
    <property type="match status" value="1"/>
</dbReference>
<dbReference type="InterPro" id="IPR040392">
    <property type="entry name" value="PKHA4-7_PH"/>
</dbReference>
<dbReference type="SMART" id="SM00233">
    <property type="entry name" value="PH"/>
    <property type="match status" value="1"/>
</dbReference>
<evidence type="ECO:0000256" key="1">
    <source>
        <dbReference type="SAM" id="Coils"/>
    </source>
</evidence>
<feature type="compositionally biased region" description="Basic and acidic residues" evidence="2">
    <location>
        <begin position="373"/>
        <end position="390"/>
    </location>
</feature>
<feature type="compositionally biased region" description="Basic and acidic residues" evidence="2">
    <location>
        <begin position="2094"/>
        <end position="2122"/>
    </location>
</feature>
<dbReference type="PROSITE" id="PS50003">
    <property type="entry name" value="PH_DOMAIN"/>
    <property type="match status" value="1"/>
</dbReference>
<dbReference type="InterPro" id="IPR001849">
    <property type="entry name" value="PH_domain"/>
</dbReference>
<dbReference type="InterPro" id="IPR057971">
    <property type="entry name" value="PKHA4-7_TBCA"/>
</dbReference>
<feature type="region of interest" description="Disordered" evidence="2">
    <location>
        <begin position="927"/>
        <end position="950"/>
    </location>
</feature>
<feature type="compositionally biased region" description="Low complexity" evidence="2">
    <location>
        <begin position="720"/>
        <end position="733"/>
    </location>
</feature>
<feature type="compositionally biased region" description="Polar residues" evidence="2">
    <location>
        <begin position="442"/>
        <end position="461"/>
    </location>
</feature>
<feature type="region of interest" description="Disordered" evidence="2">
    <location>
        <begin position="1260"/>
        <end position="1484"/>
    </location>
</feature>
<dbReference type="CDD" id="cd13248">
    <property type="entry name" value="PH_PEPP1_2_3"/>
    <property type="match status" value="1"/>
</dbReference>
<feature type="region of interest" description="Disordered" evidence="2">
    <location>
        <begin position="85"/>
        <end position="152"/>
    </location>
</feature>
<dbReference type="RefSeq" id="XP_030844717.1">
    <property type="nucleotide sequence ID" value="XM_030988857.1"/>
</dbReference>
<evidence type="ECO:0000256" key="2">
    <source>
        <dbReference type="SAM" id="MobiDB-lite"/>
    </source>
</evidence>
<dbReference type="PANTHER" id="PTHR12752">
    <property type="entry name" value="PHOSPHOINOSITOL 3-PHOSPHATE-BINDING PROTEIN"/>
    <property type="match status" value="1"/>
</dbReference>
<dbReference type="InterPro" id="IPR036020">
    <property type="entry name" value="WW_dom_sf"/>
</dbReference>
<dbReference type="SMART" id="SM00456">
    <property type="entry name" value="WW"/>
    <property type="match status" value="2"/>
</dbReference>